<dbReference type="PANTHER" id="PTHR31212:SF4">
    <property type="entry name" value="ALPHA-KETOGLUTARATE-DEPENDENT DIOXYGENASE ALKB HOMOLOG 3"/>
    <property type="match status" value="1"/>
</dbReference>
<evidence type="ECO:0000313" key="3">
    <source>
        <dbReference type="Proteomes" id="UP000198345"/>
    </source>
</evidence>
<keyword evidence="2" id="KW-0223">Dioxygenase</keyword>
<evidence type="ECO:0000259" key="1">
    <source>
        <dbReference type="PROSITE" id="PS51471"/>
    </source>
</evidence>
<feature type="domain" description="Fe2OG dioxygenase" evidence="1">
    <location>
        <begin position="113"/>
        <end position="212"/>
    </location>
</feature>
<proteinExistence type="predicted"/>
<accession>A0A226GVR8</accession>
<dbReference type="PANTHER" id="PTHR31212">
    <property type="entry name" value="ALPHA-KETOGLUTARATE-DEPENDENT DIOXYGENASE ALKB HOMOLOG 3"/>
    <property type="match status" value="1"/>
</dbReference>
<dbReference type="GO" id="GO:0006307">
    <property type="term" value="P:DNA alkylation repair"/>
    <property type="evidence" value="ECO:0007669"/>
    <property type="project" value="InterPro"/>
</dbReference>
<dbReference type="Gene3D" id="2.60.120.590">
    <property type="entry name" value="Alpha-ketoglutarate-dependent dioxygenase AlkB-like"/>
    <property type="match status" value="1"/>
</dbReference>
<gene>
    <name evidence="2" type="ORF">B0A66_19165</name>
</gene>
<dbReference type="AlphaFoldDB" id="A0A226GVR8"/>
<dbReference type="InterPro" id="IPR005123">
    <property type="entry name" value="Oxoglu/Fe-dep_dioxygenase_dom"/>
</dbReference>
<dbReference type="Proteomes" id="UP000198345">
    <property type="component" value="Unassembled WGS sequence"/>
</dbReference>
<dbReference type="InterPro" id="IPR032854">
    <property type="entry name" value="ALKBH3"/>
</dbReference>
<protein>
    <submittedName>
        <fullName evidence="2">Alpha-ketoglutarate-dependent dioxygenase AlkB</fullName>
    </submittedName>
</protein>
<evidence type="ECO:0000313" key="2">
    <source>
        <dbReference type="EMBL" id="OXA85648.1"/>
    </source>
</evidence>
<dbReference type="InterPro" id="IPR027450">
    <property type="entry name" value="AlkB-like"/>
</dbReference>
<dbReference type="SUPFAM" id="SSF51197">
    <property type="entry name" value="Clavaminate synthase-like"/>
    <property type="match status" value="1"/>
</dbReference>
<organism evidence="2 3">
    <name type="scientific">Flavobacterium hercynium</name>
    <dbReference type="NCBI Taxonomy" id="387094"/>
    <lineage>
        <taxon>Bacteria</taxon>
        <taxon>Pseudomonadati</taxon>
        <taxon>Bacteroidota</taxon>
        <taxon>Flavobacteriia</taxon>
        <taxon>Flavobacteriales</taxon>
        <taxon>Flavobacteriaceae</taxon>
        <taxon>Flavobacterium</taxon>
    </lineage>
</organism>
<dbReference type="GO" id="GO:0051213">
    <property type="term" value="F:dioxygenase activity"/>
    <property type="evidence" value="ECO:0007669"/>
    <property type="project" value="UniProtKB-KW"/>
</dbReference>
<dbReference type="PROSITE" id="PS51471">
    <property type="entry name" value="FE2OG_OXY"/>
    <property type="match status" value="1"/>
</dbReference>
<keyword evidence="3" id="KW-1185">Reference proteome</keyword>
<keyword evidence="2" id="KW-0560">Oxidoreductase</keyword>
<dbReference type="EMBL" id="MUGW01000049">
    <property type="protein sequence ID" value="OXA85648.1"/>
    <property type="molecule type" value="Genomic_DNA"/>
</dbReference>
<dbReference type="InterPro" id="IPR037151">
    <property type="entry name" value="AlkB-like_sf"/>
</dbReference>
<reference evidence="2 3" key="1">
    <citation type="submission" date="2016-11" db="EMBL/GenBank/DDBJ databases">
        <title>Whole genomes of Flavobacteriaceae.</title>
        <authorList>
            <person name="Stine C."/>
            <person name="Li C."/>
            <person name="Tadesse D."/>
        </authorList>
    </citation>
    <scope>NUCLEOTIDE SEQUENCE [LARGE SCALE GENOMIC DNA]</scope>
    <source>
        <strain evidence="2 3">DSM 18292</strain>
    </source>
</reference>
<name>A0A226GVR8_9FLAO</name>
<sequence length="218" mass="25885">MNLKHRLMTLFNDTEFFATGLESKKVFDIPDSELILIDNFFTKEESDYFYERLLHQTKWREHEMQIYDKTVTVPRMIAWYEDKENVGADKNGPNWTYELLTIRSRVEKETQMDFNSLLLNLYRNGKDGVGWHSDKEDSTGKDPIIASVTFGETRMFRLRHKFRKEIPPIEIPLHHGSFLLMAGTTNSYWQHQVPKTARDVLPRINLTFRCVNRNESNY</sequence>
<dbReference type="Pfam" id="PF13532">
    <property type="entry name" value="2OG-FeII_Oxy_2"/>
    <property type="match status" value="1"/>
</dbReference>
<comment type="caution">
    <text evidence="2">The sequence shown here is derived from an EMBL/GenBank/DDBJ whole genome shotgun (WGS) entry which is preliminary data.</text>
</comment>